<evidence type="ECO:0000256" key="7">
    <source>
        <dbReference type="RuleBase" id="RU000562"/>
    </source>
</evidence>
<dbReference type="InterPro" id="IPR028909">
    <property type="entry name" value="bL21-like"/>
</dbReference>
<comment type="similarity">
    <text evidence="1 6 7">Belongs to the bacterial ribosomal protein bL21 family.</text>
</comment>
<evidence type="ECO:0000256" key="1">
    <source>
        <dbReference type="ARBA" id="ARBA00008563"/>
    </source>
</evidence>
<dbReference type="GO" id="GO:0005840">
    <property type="term" value="C:ribosome"/>
    <property type="evidence" value="ECO:0007669"/>
    <property type="project" value="UniProtKB-KW"/>
</dbReference>
<evidence type="ECO:0000256" key="6">
    <source>
        <dbReference type="HAMAP-Rule" id="MF_01363"/>
    </source>
</evidence>
<comment type="function">
    <text evidence="6 7">This protein binds to 23S rRNA in the presence of protein L20.</text>
</comment>
<dbReference type="GO" id="GO:0005737">
    <property type="term" value="C:cytoplasm"/>
    <property type="evidence" value="ECO:0007669"/>
    <property type="project" value="UniProtKB-ARBA"/>
</dbReference>
<keyword evidence="5 6" id="KW-0687">Ribonucleoprotein</keyword>
<dbReference type="GO" id="GO:0006412">
    <property type="term" value="P:translation"/>
    <property type="evidence" value="ECO:0007669"/>
    <property type="project" value="UniProtKB-UniRule"/>
</dbReference>
<proteinExistence type="inferred from homology"/>
<keyword evidence="2 6" id="KW-0699">rRNA-binding</keyword>
<evidence type="ECO:0000256" key="4">
    <source>
        <dbReference type="ARBA" id="ARBA00022980"/>
    </source>
</evidence>
<dbReference type="PANTHER" id="PTHR21349">
    <property type="entry name" value="50S RIBOSOMAL PROTEIN L21"/>
    <property type="match status" value="1"/>
</dbReference>
<reference evidence="8" key="2">
    <citation type="submission" date="2021-04" db="EMBL/GenBank/DDBJ databases">
        <authorList>
            <person name="Gilroy R."/>
        </authorList>
    </citation>
    <scope>NUCLEOTIDE SEQUENCE</scope>
    <source>
        <strain evidence="8">B5-657</strain>
    </source>
</reference>
<comment type="caution">
    <text evidence="8">The sequence shown here is derived from an EMBL/GenBank/DDBJ whole genome shotgun (WGS) entry which is preliminary data.</text>
</comment>
<comment type="subunit">
    <text evidence="6">Part of the 50S ribosomal subunit. Contacts protein L20.</text>
</comment>
<dbReference type="Proteomes" id="UP000824229">
    <property type="component" value="Unassembled WGS sequence"/>
</dbReference>
<dbReference type="InterPro" id="IPR036164">
    <property type="entry name" value="bL21-like_sf"/>
</dbReference>
<gene>
    <name evidence="6 8" type="primary">rplU</name>
    <name evidence="8" type="ORF">H9872_01310</name>
</gene>
<sequence length="103" mass="11117">MYAIIETGGKQYNVKVGDSIVIEKLNVAAGEEVVFDKVLAVGKEDSLTVGAPLVAGATVKAEVVAEGKGKKIIVYKYKAKKSYHKKRGHRQPFTKVTIKAIEA</sequence>
<dbReference type="InterPro" id="IPR001787">
    <property type="entry name" value="Ribosomal_bL21"/>
</dbReference>
<dbReference type="Pfam" id="PF00829">
    <property type="entry name" value="Ribosomal_L21p"/>
    <property type="match status" value="1"/>
</dbReference>
<name>A0A9E2KAN9_9FIRM</name>
<dbReference type="PANTHER" id="PTHR21349:SF0">
    <property type="entry name" value="LARGE RIBOSOMAL SUBUNIT PROTEIN BL21M"/>
    <property type="match status" value="1"/>
</dbReference>
<dbReference type="InterPro" id="IPR018258">
    <property type="entry name" value="Ribosomal_bL21_CS"/>
</dbReference>
<dbReference type="SUPFAM" id="SSF141091">
    <property type="entry name" value="L21p-like"/>
    <property type="match status" value="1"/>
</dbReference>
<dbReference type="AlphaFoldDB" id="A0A9E2KAN9"/>
<organism evidence="8 9">
    <name type="scientific">Candidatus Cellulosilyticum pullistercoris</name>
    <dbReference type="NCBI Taxonomy" id="2838521"/>
    <lineage>
        <taxon>Bacteria</taxon>
        <taxon>Bacillati</taxon>
        <taxon>Bacillota</taxon>
        <taxon>Clostridia</taxon>
        <taxon>Lachnospirales</taxon>
        <taxon>Cellulosilyticaceae</taxon>
        <taxon>Cellulosilyticum</taxon>
    </lineage>
</organism>
<evidence type="ECO:0000256" key="3">
    <source>
        <dbReference type="ARBA" id="ARBA00022884"/>
    </source>
</evidence>
<protein>
    <recommendedName>
        <fullName evidence="6">Large ribosomal subunit protein bL21</fullName>
    </recommendedName>
</protein>
<reference evidence="8" key="1">
    <citation type="journal article" date="2021" name="PeerJ">
        <title>Extensive microbial diversity within the chicken gut microbiome revealed by metagenomics and culture.</title>
        <authorList>
            <person name="Gilroy R."/>
            <person name="Ravi A."/>
            <person name="Getino M."/>
            <person name="Pursley I."/>
            <person name="Horton D.L."/>
            <person name="Alikhan N.F."/>
            <person name="Baker D."/>
            <person name="Gharbi K."/>
            <person name="Hall N."/>
            <person name="Watson M."/>
            <person name="Adriaenssens E.M."/>
            <person name="Foster-Nyarko E."/>
            <person name="Jarju S."/>
            <person name="Secka A."/>
            <person name="Antonio M."/>
            <person name="Oren A."/>
            <person name="Chaudhuri R.R."/>
            <person name="La Ragione R."/>
            <person name="Hildebrand F."/>
            <person name="Pallen M.J."/>
        </authorList>
    </citation>
    <scope>NUCLEOTIDE SEQUENCE</scope>
    <source>
        <strain evidence="8">B5-657</strain>
    </source>
</reference>
<accession>A0A9E2KAN9</accession>
<evidence type="ECO:0000256" key="5">
    <source>
        <dbReference type="ARBA" id="ARBA00023274"/>
    </source>
</evidence>
<dbReference type="HAMAP" id="MF_01363">
    <property type="entry name" value="Ribosomal_bL21"/>
    <property type="match status" value="1"/>
</dbReference>
<dbReference type="NCBIfam" id="TIGR00061">
    <property type="entry name" value="L21"/>
    <property type="match status" value="1"/>
</dbReference>
<evidence type="ECO:0000256" key="2">
    <source>
        <dbReference type="ARBA" id="ARBA00022730"/>
    </source>
</evidence>
<dbReference type="GO" id="GO:0003735">
    <property type="term" value="F:structural constituent of ribosome"/>
    <property type="evidence" value="ECO:0007669"/>
    <property type="project" value="InterPro"/>
</dbReference>
<evidence type="ECO:0000313" key="9">
    <source>
        <dbReference type="Proteomes" id="UP000824229"/>
    </source>
</evidence>
<dbReference type="GO" id="GO:1990904">
    <property type="term" value="C:ribonucleoprotein complex"/>
    <property type="evidence" value="ECO:0007669"/>
    <property type="project" value="UniProtKB-KW"/>
</dbReference>
<keyword evidence="4 6" id="KW-0689">Ribosomal protein</keyword>
<evidence type="ECO:0000313" key="8">
    <source>
        <dbReference type="EMBL" id="MBU3803385.1"/>
    </source>
</evidence>
<dbReference type="EMBL" id="JAHLFQ010000022">
    <property type="protein sequence ID" value="MBU3803385.1"/>
    <property type="molecule type" value="Genomic_DNA"/>
</dbReference>
<dbReference type="GO" id="GO:0019843">
    <property type="term" value="F:rRNA binding"/>
    <property type="evidence" value="ECO:0007669"/>
    <property type="project" value="UniProtKB-UniRule"/>
</dbReference>
<dbReference type="PROSITE" id="PS01169">
    <property type="entry name" value="RIBOSOMAL_L21"/>
    <property type="match status" value="1"/>
</dbReference>
<keyword evidence="3 6" id="KW-0694">RNA-binding</keyword>